<keyword evidence="4" id="KW-0963">Cytoplasm</keyword>
<keyword evidence="6" id="KW-0143">Chaperone</keyword>
<feature type="domain" description="PPIase FKBP-type" evidence="11">
    <location>
        <begin position="6"/>
        <end position="91"/>
    </location>
</feature>
<dbReference type="InterPro" id="IPR001179">
    <property type="entry name" value="PPIase_FKBP_dom"/>
</dbReference>
<dbReference type="InterPro" id="IPR046357">
    <property type="entry name" value="PPIase_dom_sf"/>
</dbReference>
<dbReference type="RefSeq" id="WP_073322979.1">
    <property type="nucleotide sequence ID" value="NZ_FQWD01000004.1"/>
</dbReference>
<dbReference type="GO" id="GO:0042026">
    <property type="term" value="P:protein refolding"/>
    <property type="evidence" value="ECO:0007669"/>
    <property type="project" value="UniProtKB-ARBA"/>
</dbReference>
<evidence type="ECO:0000256" key="6">
    <source>
        <dbReference type="ARBA" id="ARBA00023186"/>
    </source>
</evidence>
<dbReference type="GO" id="GO:0003755">
    <property type="term" value="F:peptidyl-prolyl cis-trans isomerase activity"/>
    <property type="evidence" value="ECO:0007669"/>
    <property type="project" value="UniProtKB-UniRule"/>
</dbReference>
<dbReference type="PROSITE" id="PS50059">
    <property type="entry name" value="FKBP_PPIASE"/>
    <property type="match status" value="1"/>
</dbReference>
<dbReference type="PANTHER" id="PTHR47861">
    <property type="entry name" value="FKBP-TYPE PEPTIDYL-PROLYL CIS-TRANS ISOMERASE SLYD"/>
    <property type="match status" value="1"/>
</dbReference>
<evidence type="ECO:0000313" key="12">
    <source>
        <dbReference type="EMBL" id="SHG60171.1"/>
    </source>
</evidence>
<keyword evidence="5 9" id="KW-0697">Rotamase</keyword>
<comment type="subcellular location">
    <subcellularLocation>
        <location evidence="2">Cytoplasm</location>
    </subcellularLocation>
</comment>
<comment type="catalytic activity">
    <reaction evidence="1 9 10">
        <text>[protein]-peptidylproline (omega=180) = [protein]-peptidylproline (omega=0)</text>
        <dbReference type="Rhea" id="RHEA:16237"/>
        <dbReference type="Rhea" id="RHEA-COMP:10747"/>
        <dbReference type="Rhea" id="RHEA-COMP:10748"/>
        <dbReference type="ChEBI" id="CHEBI:83833"/>
        <dbReference type="ChEBI" id="CHEBI:83834"/>
        <dbReference type="EC" id="5.2.1.8"/>
    </reaction>
</comment>
<name>A0A1M5L597_9ALTE</name>
<evidence type="ECO:0000256" key="3">
    <source>
        <dbReference type="ARBA" id="ARBA00006577"/>
    </source>
</evidence>
<proteinExistence type="inferred from homology"/>
<sequence>MQISENSVVVMHYTVSTEDGTELDTSRNGQPLAALLGSRFLISGLEEALQGKQAGDNFAVTIGPEKAYGERLDQLVQDVPLSMFNDLEVEVGMSFRATTDHGEQSVIVIDKTDDQVTIDGNHPLAGITLSFEVDVIEVREPTADELQHGHVHGPGGCGHNH</sequence>
<dbReference type="PANTHER" id="PTHR47861:SF3">
    <property type="entry name" value="FKBP-TYPE PEPTIDYL-PROLYL CIS-TRANS ISOMERASE SLYD"/>
    <property type="match status" value="1"/>
</dbReference>
<dbReference type="STRING" id="634436.SAMN05216361_2530"/>
<evidence type="ECO:0000313" key="13">
    <source>
        <dbReference type="Proteomes" id="UP000184520"/>
    </source>
</evidence>
<evidence type="ECO:0000256" key="10">
    <source>
        <dbReference type="RuleBase" id="RU003915"/>
    </source>
</evidence>
<evidence type="ECO:0000256" key="9">
    <source>
        <dbReference type="PROSITE-ProRule" id="PRU00277"/>
    </source>
</evidence>
<dbReference type="SUPFAM" id="SSF54534">
    <property type="entry name" value="FKBP-like"/>
    <property type="match status" value="1"/>
</dbReference>
<gene>
    <name evidence="12" type="ORF">SAMN05216361_2530</name>
</gene>
<dbReference type="AlphaFoldDB" id="A0A1M5L597"/>
<comment type="similarity">
    <text evidence="3 10">Belongs to the FKBP-type PPIase family.</text>
</comment>
<dbReference type="Proteomes" id="UP000184520">
    <property type="component" value="Unassembled WGS sequence"/>
</dbReference>
<organism evidence="12 13">
    <name type="scientific">Marisediminitalea aggregata</name>
    <dbReference type="NCBI Taxonomy" id="634436"/>
    <lineage>
        <taxon>Bacteria</taxon>
        <taxon>Pseudomonadati</taxon>
        <taxon>Pseudomonadota</taxon>
        <taxon>Gammaproteobacteria</taxon>
        <taxon>Alteromonadales</taxon>
        <taxon>Alteromonadaceae</taxon>
        <taxon>Marisediminitalea</taxon>
    </lineage>
</organism>
<comment type="function">
    <text evidence="8">Also involved in hydrogenase metallocenter assembly, probably by participating in the nickel insertion step. This function in hydrogenase biosynthesis requires chaperone activity and the presence of the metal-binding domain, but not PPIase activity.</text>
</comment>
<dbReference type="GO" id="GO:0005737">
    <property type="term" value="C:cytoplasm"/>
    <property type="evidence" value="ECO:0007669"/>
    <property type="project" value="UniProtKB-SubCell"/>
</dbReference>
<dbReference type="Gene3D" id="3.10.50.40">
    <property type="match status" value="1"/>
</dbReference>
<evidence type="ECO:0000256" key="1">
    <source>
        <dbReference type="ARBA" id="ARBA00000971"/>
    </source>
</evidence>
<protein>
    <recommendedName>
        <fullName evidence="10">Peptidyl-prolyl cis-trans isomerase</fullName>
        <ecNumber evidence="10">5.2.1.8</ecNumber>
    </recommendedName>
</protein>
<reference evidence="13" key="1">
    <citation type="submission" date="2016-11" db="EMBL/GenBank/DDBJ databases">
        <authorList>
            <person name="Varghese N."/>
            <person name="Submissions S."/>
        </authorList>
    </citation>
    <scope>NUCLEOTIDE SEQUENCE [LARGE SCALE GENOMIC DNA]</scope>
    <source>
        <strain evidence="13">CGMCC 1.8995</strain>
    </source>
</reference>
<dbReference type="EMBL" id="FQWD01000004">
    <property type="protein sequence ID" value="SHG60171.1"/>
    <property type="molecule type" value="Genomic_DNA"/>
</dbReference>
<evidence type="ECO:0000256" key="4">
    <source>
        <dbReference type="ARBA" id="ARBA00022490"/>
    </source>
</evidence>
<keyword evidence="13" id="KW-1185">Reference proteome</keyword>
<evidence type="ECO:0000256" key="5">
    <source>
        <dbReference type="ARBA" id="ARBA00023110"/>
    </source>
</evidence>
<keyword evidence="7 9" id="KW-0413">Isomerase</keyword>
<evidence type="ECO:0000256" key="7">
    <source>
        <dbReference type="ARBA" id="ARBA00023235"/>
    </source>
</evidence>
<evidence type="ECO:0000256" key="8">
    <source>
        <dbReference type="ARBA" id="ARBA00037071"/>
    </source>
</evidence>
<dbReference type="OrthoDB" id="9808891at2"/>
<dbReference type="Pfam" id="PF00254">
    <property type="entry name" value="FKBP_C"/>
    <property type="match status" value="1"/>
</dbReference>
<evidence type="ECO:0000259" key="11">
    <source>
        <dbReference type="PROSITE" id="PS50059"/>
    </source>
</evidence>
<evidence type="ECO:0000256" key="2">
    <source>
        <dbReference type="ARBA" id="ARBA00004496"/>
    </source>
</evidence>
<dbReference type="EC" id="5.2.1.8" evidence="10"/>
<accession>A0A1M5L597</accession>